<keyword evidence="2" id="KW-1185">Reference proteome</keyword>
<organism evidence="1 2">
    <name type="scientific">Galerina marginata (strain CBS 339.88)</name>
    <dbReference type="NCBI Taxonomy" id="685588"/>
    <lineage>
        <taxon>Eukaryota</taxon>
        <taxon>Fungi</taxon>
        <taxon>Dikarya</taxon>
        <taxon>Basidiomycota</taxon>
        <taxon>Agaricomycotina</taxon>
        <taxon>Agaricomycetes</taxon>
        <taxon>Agaricomycetidae</taxon>
        <taxon>Agaricales</taxon>
        <taxon>Agaricineae</taxon>
        <taxon>Strophariaceae</taxon>
        <taxon>Galerina</taxon>
    </lineage>
</organism>
<dbReference type="AlphaFoldDB" id="A0A067SJ34"/>
<gene>
    <name evidence="1" type="ORF">GALMADRAFT_1140791</name>
</gene>
<sequence length="115" mass="13020">MTSFLPASGLGLEERSADNFVAAYMWCYLQWSTRGSIMLSFIRRGMHSDQTTTYPQRSLPPPPTKLTFDLGLGLNPEYGTMTRYRQRGEVLRQGISLSNTIAGVDGHYGWRGIRR</sequence>
<dbReference type="EMBL" id="KL142420">
    <property type="protein sequence ID" value="KDR66793.1"/>
    <property type="molecule type" value="Genomic_DNA"/>
</dbReference>
<protein>
    <submittedName>
        <fullName evidence="1">Uncharacterized protein</fullName>
    </submittedName>
</protein>
<accession>A0A067SJ34</accession>
<dbReference type="HOGENOM" id="CLU_2109236_0_0_1"/>
<evidence type="ECO:0000313" key="2">
    <source>
        <dbReference type="Proteomes" id="UP000027222"/>
    </source>
</evidence>
<reference evidence="2" key="1">
    <citation type="journal article" date="2014" name="Proc. Natl. Acad. Sci. U.S.A.">
        <title>Extensive sampling of basidiomycete genomes demonstrates inadequacy of the white-rot/brown-rot paradigm for wood decay fungi.</title>
        <authorList>
            <person name="Riley R."/>
            <person name="Salamov A.A."/>
            <person name="Brown D.W."/>
            <person name="Nagy L.G."/>
            <person name="Floudas D."/>
            <person name="Held B.W."/>
            <person name="Levasseur A."/>
            <person name="Lombard V."/>
            <person name="Morin E."/>
            <person name="Otillar R."/>
            <person name="Lindquist E.A."/>
            <person name="Sun H."/>
            <person name="LaButti K.M."/>
            <person name="Schmutz J."/>
            <person name="Jabbour D."/>
            <person name="Luo H."/>
            <person name="Baker S.E."/>
            <person name="Pisabarro A.G."/>
            <person name="Walton J.D."/>
            <person name="Blanchette R.A."/>
            <person name="Henrissat B."/>
            <person name="Martin F."/>
            <person name="Cullen D."/>
            <person name="Hibbett D.S."/>
            <person name="Grigoriev I.V."/>
        </authorList>
    </citation>
    <scope>NUCLEOTIDE SEQUENCE [LARGE SCALE GENOMIC DNA]</scope>
    <source>
        <strain evidence="2">CBS 339.88</strain>
    </source>
</reference>
<evidence type="ECO:0000313" key="1">
    <source>
        <dbReference type="EMBL" id="KDR66793.1"/>
    </source>
</evidence>
<proteinExistence type="predicted"/>
<dbReference type="Proteomes" id="UP000027222">
    <property type="component" value="Unassembled WGS sequence"/>
</dbReference>
<name>A0A067SJ34_GALM3</name>